<dbReference type="InterPro" id="IPR001279">
    <property type="entry name" value="Metallo-B-lactamas"/>
</dbReference>
<feature type="domain" description="Metallo-beta-lactamase" evidence="2">
    <location>
        <begin position="125"/>
        <end position="321"/>
    </location>
</feature>
<organism evidence="3 4">
    <name type="scientific">Chondromyces crocatus</name>
    <dbReference type="NCBI Taxonomy" id="52"/>
    <lineage>
        <taxon>Bacteria</taxon>
        <taxon>Pseudomonadati</taxon>
        <taxon>Myxococcota</taxon>
        <taxon>Polyangia</taxon>
        <taxon>Polyangiales</taxon>
        <taxon>Polyangiaceae</taxon>
        <taxon>Chondromyces</taxon>
    </lineage>
</organism>
<evidence type="ECO:0000256" key="1">
    <source>
        <dbReference type="SAM" id="MobiDB-lite"/>
    </source>
</evidence>
<dbReference type="InterPro" id="IPR036866">
    <property type="entry name" value="RibonucZ/Hydroxyglut_hydro"/>
</dbReference>
<dbReference type="AlphaFoldDB" id="A0A0K1ED74"/>
<keyword evidence="4" id="KW-1185">Reference proteome</keyword>
<evidence type="ECO:0000313" key="3">
    <source>
        <dbReference type="EMBL" id="AKT38825.1"/>
    </source>
</evidence>
<dbReference type="Pfam" id="PF12706">
    <property type="entry name" value="Lactamase_B_2"/>
    <property type="match status" value="1"/>
</dbReference>
<dbReference type="GO" id="GO:0005737">
    <property type="term" value="C:cytoplasm"/>
    <property type="evidence" value="ECO:0007669"/>
    <property type="project" value="TreeGrafter"/>
</dbReference>
<dbReference type="Proteomes" id="UP000067626">
    <property type="component" value="Chromosome"/>
</dbReference>
<sequence>MKETSKSRPWVRRVLKWLGVLAALAVVGMLVDGWRAFGRRADGARKARMERSPQWKGGKFENPQPLRNDFWLMMRGMMNVSPHATPSTPLPTVAVDPARFQTPPESGLRVTWLGHSTMLVEIDGHRVLTDPVWAERASPFGWIGPKRWYAPLIALDALPPIDVVVISHDHFDHLDDATISAMKGWGTTFVVPLGIGADLAYWGIPEDRIVELDWWERTKVRGLEVVCTPARHASGRAVFDSGQNLWGGFAFLGDRNRVYYSGDTGLFPAMKEIGERLGPFDLTMLETGAYYKAWPDWHMGPEQAVVAHQMVQGKVMLPVHWGLFNLAFHGWTEPVERVLAAAGRAGVTVATPKPGQAFEPTALGELGRWWPDLPWETAEQSPVVSSHVSFEAPVPALP</sequence>
<accession>A0A0K1ED74</accession>
<dbReference type="Gene3D" id="3.60.15.10">
    <property type="entry name" value="Ribonuclease Z/Hydroxyacylglutathione hydrolase-like"/>
    <property type="match status" value="1"/>
</dbReference>
<gene>
    <name evidence="3" type="ORF">CMC5_029710</name>
</gene>
<dbReference type="PATRIC" id="fig|52.7.peg.3270"/>
<dbReference type="OrthoDB" id="9805728at2"/>
<dbReference type="PANTHER" id="PTHR15032:SF4">
    <property type="entry name" value="N-ACYL-PHOSPHATIDYLETHANOLAMINE-HYDROLYZING PHOSPHOLIPASE D"/>
    <property type="match status" value="1"/>
</dbReference>
<proteinExistence type="predicted"/>
<feature type="compositionally biased region" description="Basic and acidic residues" evidence="1">
    <location>
        <begin position="42"/>
        <end position="53"/>
    </location>
</feature>
<dbReference type="KEGG" id="ccro:CMC5_029710"/>
<dbReference type="RefSeq" id="WP_050431009.1">
    <property type="nucleotide sequence ID" value="NZ_CP012159.1"/>
</dbReference>
<evidence type="ECO:0000259" key="2">
    <source>
        <dbReference type="Pfam" id="PF12706"/>
    </source>
</evidence>
<reference evidence="3 4" key="1">
    <citation type="submission" date="2015-07" db="EMBL/GenBank/DDBJ databases">
        <title>Genome analysis of myxobacterium Chondromyces crocatus Cm c5 reveals a high potential for natural compound synthesis and the genetic basis for the loss of fruiting body formation.</title>
        <authorList>
            <person name="Zaburannyi N."/>
            <person name="Bunk B."/>
            <person name="Maier J."/>
            <person name="Overmann J."/>
            <person name="Mueller R."/>
        </authorList>
    </citation>
    <scope>NUCLEOTIDE SEQUENCE [LARGE SCALE GENOMIC DNA]</scope>
    <source>
        <strain evidence="3 4">Cm c5</strain>
    </source>
</reference>
<protein>
    <submittedName>
        <fullName evidence="3">Membrane protein</fullName>
    </submittedName>
</protein>
<evidence type="ECO:0000313" key="4">
    <source>
        <dbReference type="Proteomes" id="UP000067626"/>
    </source>
</evidence>
<dbReference type="SUPFAM" id="SSF56281">
    <property type="entry name" value="Metallo-hydrolase/oxidoreductase"/>
    <property type="match status" value="1"/>
</dbReference>
<dbReference type="STRING" id="52.CMC5_029710"/>
<name>A0A0K1ED74_CHOCO</name>
<feature type="region of interest" description="Disordered" evidence="1">
    <location>
        <begin position="42"/>
        <end position="62"/>
    </location>
</feature>
<dbReference type="EMBL" id="CP012159">
    <property type="protein sequence ID" value="AKT38825.1"/>
    <property type="molecule type" value="Genomic_DNA"/>
</dbReference>
<dbReference type="PANTHER" id="PTHR15032">
    <property type="entry name" value="N-ACYL-PHOSPHATIDYLETHANOLAMINE-HYDROLYZING PHOSPHOLIPASE D"/>
    <property type="match status" value="1"/>
</dbReference>